<evidence type="ECO:0000313" key="1">
    <source>
        <dbReference type="EMBL" id="MFJ3044328.1"/>
    </source>
</evidence>
<dbReference type="RefSeq" id="WP_402697961.1">
    <property type="nucleotide sequence ID" value="NZ_JBIUZV010000001.1"/>
</dbReference>
<reference evidence="1 2" key="1">
    <citation type="submission" date="2024-10" db="EMBL/GenBank/DDBJ databases">
        <title>The Natural Products Discovery Center: Release of the First 8490 Sequenced Strains for Exploring Actinobacteria Biosynthetic Diversity.</title>
        <authorList>
            <person name="Kalkreuter E."/>
            <person name="Kautsar S.A."/>
            <person name="Yang D."/>
            <person name="Bader C.D."/>
            <person name="Teijaro C.N."/>
            <person name="Fluegel L."/>
            <person name="Davis C.M."/>
            <person name="Simpson J.R."/>
            <person name="Lauterbach L."/>
            <person name="Steele A.D."/>
            <person name="Gui C."/>
            <person name="Meng S."/>
            <person name="Li G."/>
            <person name="Viehrig K."/>
            <person name="Ye F."/>
            <person name="Su P."/>
            <person name="Kiefer A.F."/>
            <person name="Nichols A."/>
            <person name="Cepeda A.J."/>
            <person name="Yan W."/>
            <person name="Fan B."/>
            <person name="Jiang Y."/>
            <person name="Adhikari A."/>
            <person name="Zheng C.-J."/>
            <person name="Schuster L."/>
            <person name="Cowan T.M."/>
            <person name="Smanski M.J."/>
            <person name="Chevrette M.G."/>
            <person name="De Carvalho L.P.S."/>
            <person name="Shen B."/>
        </authorList>
    </citation>
    <scope>NUCLEOTIDE SEQUENCE [LARGE SCALE GENOMIC DNA]</scope>
    <source>
        <strain evidence="1 2">NPDC087045</strain>
    </source>
</reference>
<comment type="caution">
    <text evidence="1">The sequence shown here is derived from an EMBL/GenBank/DDBJ whole genome shotgun (WGS) entry which is preliminary data.</text>
</comment>
<keyword evidence="2" id="KW-1185">Reference proteome</keyword>
<dbReference type="Proteomes" id="UP001617427">
    <property type="component" value="Unassembled WGS sequence"/>
</dbReference>
<dbReference type="EMBL" id="JBIUZV010000001">
    <property type="protein sequence ID" value="MFJ3044328.1"/>
    <property type="molecule type" value="Genomic_DNA"/>
</dbReference>
<name>A0ABW8EVI8_9BURK</name>
<sequence>MKIERMPAAGADCIEEIPQQAGFCGAFPGVHELFSWAVFDKMAAFRRY</sequence>
<proteinExistence type="predicted"/>
<accession>A0ABW8EVI8</accession>
<evidence type="ECO:0000313" key="2">
    <source>
        <dbReference type="Proteomes" id="UP001617427"/>
    </source>
</evidence>
<organism evidence="1 2">
    <name type="scientific">Herbaspirillum chlorophenolicum</name>
    <dbReference type="NCBI Taxonomy" id="211589"/>
    <lineage>
        <taxon>Bacteria</taxon>
        <taxon>Pseudomonadati</taxon>
        <taxon>Pseudomonadota</taxon>
        <taxon>Betaproteobacteria</taxon>
        <taxon>Burkholderiales</taxon>
        <taxon>Oxalobacteraceae</taxon>
        <taxon>Herbaspirillum</taxon>
    </lineage>
</organism>
<gene>
    <name evidence="1" type="ORF">ACIPEN_00730</name>
</gene>
<protein>
    <submittedName>
        <fullName evidence="1">Uncharacterized protein</fullName>
    </submittedName>
</protein>